<proteinExistence type="inferred from homology"/>
<evidence type="ECO:0000256" key="5">
    <source>
        <dbReference type="ARBA" id="ARBA00035476"/>
    </source>
</evidence>
<evidence type="ECO:0000256" key="3">
    <source>
        <dbReference type="ARBA" id="ARBA00023274"/>
    </source>
</evidence>
<comment type="caution">
    <text evidence="6">The sequence shown here is derived from an EMBL/GenBank/DDBJ whole genome shotgun (WGS) entry which is preliminary data.</text>
</comment>
<evidence type="ECO:0000256" key="1">
    <source>
        <dbReference type="ARBA" id="ARBA00009254"/>
    </source>
</evidence>
<dbReference type="EMBL" id="LBTF01000052">
    <property type="protein sequence ID" value="KKQ34329.1"/>
    <property type="molecule type" value="Genomic_DNA"/>
</dbReference>
<dbReference type="GO" id="GO:0005840">
    <property type="term" value="C:ribosome"/>
    <property type="evidence" value="ECO:0007669"/>
    <property type="project" value="UniProtKB-KW"/>
</dbReference>
<keyword evidence="2" id="KW-0689">Ribosomal protein</keyword>
<dbReference type="SUPFAM" id="SSF46561">
    <property type="entry name" value="Ribosomal protein L29 (L29p)"/>
    <property type="match status" value="1"/>
</dbReference>
<evidence type="ECO:0000256" key="2">
    <source>
        <dbReference type="ARBA" id="ARBA00022980"/>
    </source>
</evidence>
<evidence type="ECO:0000313" key="7">
    <source>
        <dbReference type="Proteomes" id="UP000033876"/>
    </source>
</evidence>
<name>A0A0G0JC31_9BACT</name>
<protein>
    <recommendedName>
        <fullName evidence="4">Large ribosomal subunit protein uL29</fullName>
    </recommendedName>
    <alternativeName>
        <fullName evidence="5">50S ribosomal protein L29</fullName>
    </alternativeName>
</protein>
<dbReference type="Gene3D" id="1.10.287.310">
    <property type="match status" value="1"/>
</dbReference>
<evidence type="ECO:0000256" key="4">
    <source>
        <dbReference type="ARBA" id="ARBA00035204"/>
    </source>
</evidence>
<dbReference type="GO" id="GO:1990904">
    <property type="term" value="C:ribonucleoprotein complex"/>
    <property type="evidence" value="ECO:0007669"/>
    <property type="project" value="UniProtKB-KW"/>
</dbReference>
<dbReference type="GO" id="GO:0003735">
    <property type="term" value="F:structural constituent of ribosome"/>
    <property type="evidence" value="ECO:0007669"/>
    <property type="project" value="InterPro"/>
</dbReference>
<dbReference type="Pfam" id="PF00831">
    <property type="entry name" value="Ribosomal_L29"/>
    <property type="match status" value="1"/>
</dbReference>
<comment type="similarity">
    <text evidence="1">Belongs to the universal ribosomal protein uL29 family.</text>
</comment>
<organism evidence="6 7">
    <name type="scientific">Candidatus Nomurabacteria bacterium GW2011_GWB1_37_5</name>
    <dbReference type="NCBI Taxonomy" id="1618742"/>
    <lineage>
        <taxon>Bacteria</taxon>
        <taxon>Candidatus Nomuraibacteriota</taxon>
    </lineage>
</organism>
<dbReference type="NCBIfam" id="TIGR00012">
    <property type="entry name" value="L29"/>
    <property type="match status" value="1"/>
</dbReference>
<dbReference type="InterPro" id="IPR001854">
    <property type="entry name" value="Ribosomal_uL29"/>
</dbReference>
<evidence type="ECO:0000313" key="6">
    <source>
        <dbReference type="EMBL" id="KKQ34329.1"/>
    </source>
</evidence>
<gene>
    <name evidence="6" type="ORF">US50_C0052G0010</name>
</gene>
<reference evidence="6 7" key="1">
    <citation type="journal article" date="2015" name="Nature">
        <title>rRNA introns, odd ribosomes, and small enigmatic genomes across a large radiation of phyla.</title>
        <authorList>
            <person name="Brown C.T."/>
            <person name="Hug L.A."/>
            <person name="Thomas B.C."/>
            <person name="Sharon I."/>
            <person name="Castelle C.J."/>
            <person name="Singh A."/>
            <person name="Wilkins M.J."/>
            <person name="Williams K.H."/>
            <person name="Banfield J.F."/>
        </authorList>
    </citation>
    <scope>NUCLEOTIDE SEQUENCE [LARGE SCALE GENOMIC DNA]</scope>
</reference>
<sequence length="52" mass="6142">MKIEDLNKELEEKRMKLKNFRFSLSGGKTKNIKEGHEIKKEIARILTAINNR</sequence>
<dbReference type="Proteomes" id="UP000033876">
    <property type="component" value="Unassembled WGS sequence"/>
</dbReference>
<dbReference type="AlphaFoldDB" id="A0A0G0JC31"/>
<accession>A0A0G0JC31</accession>
<dbReference type="InterPro" id="IPR036049">
    <property type="entry name" value="Ribosomal_uL29_sf"/>
</dbReference>
<keyword evidence="3" id="KW-0687">Ribonucleoprotein</keyword>
<dbReference type="GO" id="GO:0006412">
    <property type="term" value="P:translation"/>
    <property type="evidence" value="ECO:0007669"/>
    <property type="project" value="InterPro"/>
</dbReference>